<dbReference type="SUPFAM" id="SSF51445">
    <property type="entry name" value="(Trans)glycosidases"/>
    <property type="match status" value="1"/>
</dbReference>
<keyword evidence="4" id="KW-0146">Chitin degradation</keyword>
<dbReference type="GO" id="GO:0005576">
    <property type="term" value="C:extracellular region"/>
    <property type="evidence" value="ECO:0007669"/>
    <property type="project" value="TreeGrafter"/>
</dbReference>
<dbReference type="AlphaFoldDB" id="A0A9W8CX09"/>
<dbReference type="InterPro" id="IPR050542">
    <property type="entry name" value="Glycosyl_Hydrlase18_Chitinase"/>
</dbReference>
<dbReference type="PROSITE" id="PS01095">
    <property type="entry name" value="GH18_1"/>
    <property type="match status" value="1"/>
</dbReference>
<dbReference type="GO" id="GO:0000272">
    <property type="term" value="P:polysaccharide catabolic process"/>
    <property type="evidence" value="ECO:0007669"/>
    <property type="project" value="UniProtKB-KW"/>
</dbReference>
<evidence type="ECO:0000256" key="9">
    <source>
        <dbReference type="RuleBase" id="RU004453"/>
    </source>
</evidence>
<evidence type="ECO:0000256" key="5">
    <source>
        <dbReference type="ARBA" id="ARBA00023277"/>
    </source>
</evidence>
<comment type="similarity">
    <text evidence="9">Belongs to the glycosyl hydrolase 18 family.</text>
</comment>
<dbReference type="InterPro" id="IPR017853">
    <property type="entry name" value="GH"/>
</dbReference>
<evidence type="ECO:0000256" key="7">
    <source>
        <dbReference type="ARBA" id="ARBA00023326"/>
    </source>
</evidence>
<dbReference type="PANTHER" id="PTHR45708:SF60">
    <property type="entry name" value="III CHITINASE, PUTATIVE (AFU_ORTHOLOGUE AFUA_5G03850)-RELATED"/>
    <property type="match status" value="1"/>
</dbReference>
<evidence type="ECO:0000313" key="12">
    <source>
        <dbReference type="Proteomes" id="UP001143981"/>
    </source>
</evidence>
<accession>A0A9W8CX09</accession>
<evidence type="ECO:0000256" key="4">
    <source>
        <dbReference type="ARBA" id="ARBA00023024"/>
    </source>
</evidence>
<dbReference type="OrthoDB" id="3012298at2759"/>
<gene>
    <name evidence="11" type="ORF">LPJ61_004166</name>
</gene>
<evidence type="ECO:0000256" key="1">
    <source>
        <dbReference type="ARBA" id="ARBA00000822"/>
    </source>
</evidence>
<dbReference type="PROSITE" id="PS51910">
    <property type="entry name" value="GH18_2"/>
    <property type="match status" value="1"/>
</dbReference>
<keyword evidence="3 8" id="KW-0378">Hydrolase</keyword>
<dbReference type="Proteomes" id="UP001143981">
    <property type="component" value="Unassembled WGS sequence"/>
</dbReference>
<comment type="caution">
    <text evidence="11">The sequence shown here is derived from an EMBL/GenBank/DDBJ whole genome shotgun (WGS) entry which is preliminary data.</text>
</comment>
<keyword evidence="5" id="KW-0119">Carbohydrate metabolism</keyword>
<dbReference type="PANTHER" id="PTHR45708">
    <property type="entry name" value="ENDOCHITINASE"/>
    <property type="match status" value="1"/>
</dbReference>
<evidence type="ECO:0000313" key="11">
    <source>
        <dbReference type="EMBL" id="KAJ1728193.1"/>
    </source>
</evidence>
<proteinExistence type="inferred from homology"/>
<keyword evidence="7" id="KW-0624">Polysaccharide degradation</keyword>
<keyword evidence="12" id="KW-1185">Reference proteome</keyword>
<dbReference type="InterPro" id="IPR001223">
    <property type="entry name" value="Glyco_hydro18_cat"/>
</dbReference>
<protein>
    <recommendedName>
        <fullName evidence="2">chitinase</fullName>
        <ecNumber evidence="2">3.2.1.14</ecNumber>
    </recommendedName>
</protein>
<dbReference type="InterPro" id="IPR001579">
    <property type="entry name" value="Glyco_hydro_18_chit_AS"/>
</dbReference>
<organism evidence="11 12">
    <name type="scientific">Coemansia biformis</name>
    <dbReference type="NCBI Taxonomy" id="1286918"/>
    <lineage>
        <taxon>Eukaryota</taxon>
        <taxon>Fungi</taxon>
        <taxon>Fungi incertae sedis</taxon>
        <taxon>Zoopagomycota</taxon>
        <taxon>Kickxellomycotina</taxon>
        <taxon>Kickxellomycetes</taxon>
        <taxon>Kickxellales</taxon>
        <taxon>Kickxellaceae</taxon>
        <taxon>Coemansia</taxon>
    </lineage>
</organism>
<sequence length="283" mass="31587">MTRPEPTLQHKDADAGRLPRLIVYYQTQHDGNTGKLIPVHPLVQSGAPLTHVIIAAIHINDDPNKITLNNDTFDHPMFDPLWTEVRTLQASGVKVMGMLGGAAKGSYARLDGSDEQFERYYTPLRDLVREKGLDGLDLDVEEEMSLQGVIKLIDRLRADFGRHFIITLAPVAAAMLNPAKNLSGFDYMALEAERGSDIAWYNTQFYCGWGDITSTDMYDRMVQNGWCPEKLVVGVTSNPIHASGFVPGETLYPVVDALKAKYPKFGGVMAWEYFESTLCFSRL</sequence>
<comment type="catalytic activity">
    <reaction evidence="1">
        <text>Random endo-hydrolysis of N-acetyl-beta-D-glucosaminide (1-&gt;4)-beta-linkages in chitin and chitodextrins.</text>
        <dbReference type="EC" id="3.2.1.14"/>
    </reaction>
</comment>
<dbReference type="EC" id="3.2.1.14" evidence="2"/>
<evidence type="ECO:0000256" key="2">
    <source>
        <dbReference type="ARBA" id="ARBA00012729"/>
    </source>
</evidence>
<evidence type="ECO:0000256" key="8">
    <source>
        <dbReference type="RuleBase" id="RU000489"/>
    </source>
</evidence>
<evidence type="ECO:0000259" key="10">
    <source>
        <dbReference type="PROSITE" id="PS51910"/>
    </source>
</evidence>
<dbReference type="GO" id="GO:0008843">
    <property type="term" value="F:endochitinase activity"/>
    <property type="evidence" value="ECO:0007669"/>
    <property type="project" value="UniProtKB-EC"/>
</dbReference>
<dbReference type="GO" id="GO:0006032">
    <property type="term" value="P:chitin catabolic process"/>
    <property type="evidence" value="ECO:0007669"/>
    <property type="project" value="UniProtKB-KW"/>
</dbReference>
<dbReference type="Gene3D" id="3.20.20.80">
    <property type="entry name" value="Glycosidases"/>
    <property type="match status" value="1"/>
</dbReference>
<name>A0A9W8CX09_9FUNG</name>
<dbReference type="EMBL" id="JANBOI010000874">
    <property type="protein sequence ID" value="KAJ1728193.1"/>
    <property type="molecule type" value="Genomic_DNA"/>
</dbReference>
<keyword evidence="6 8" id="KW-0326">Glycosidase</keyword>
<evidence type="ECO:0000256" key="6">
    <source>
        <dbReference type="ARBA" id="ARBA00023295"/>
    </source>
</evidence>
<evidence type="ECO:0000256" key="3">
    <source>
        <dbReference type="ARBA" id="ARBA00022801"/>
    </source>
</evidence>
<feature type="domain" description="GH18" evidence="10">
    <location>
        <begin position="19"/>
        <end position="283"/>
    </location>
</feature>
<dbReference type="Pfam" id="PF00704">
    <property type="entry name" value="Glyco_hydro_18"/>
    <property type="match status" value="1"/>
</dbReference>
<reference evidence="11" key="1">
    <citation type="submission" date="2022-07" db="EMBL/GenBank/DDBJ databases">
        <title>Phylogenomic reconstructions and comparative analyses of Kickxellomycotina fungi.</title>
        <authorList>
            <person name="Reynolds N.K."/>
            <person name="Stajich J.E."/>
            <person name="Barry K."/>
            <person name="Grigoriev I.V."/>
            <person name="Crous P."/>
            <person name="Smith M.E."/>
        </authorList>
    </citation>
    <scope>NUCLEOTIDE SEQUENCE</scope>
    <source>
        <strain evidence="11">BCRC 34381</strain>
    </source>
</reference>